<organism evidence="7 8">
    <name type="scientific">Salinisphaera japonica YTM-1</name>
    <dbReference type="NCBI Taxonomy" id="1209778"/>
    <lineage>
        <taxon>Bacteria</taxon>
        <taxon>Pseudomonadati</taxon>
        <taxon>Pseudomonadota</taxon>
        <taxon>Gammaproteobacteria</taxon>
        <taxon>Salinisphaerales</taxon>
        <taxon>Salinisphaeraceae</taxon>
        <taxon>Salinisphaera</taxon>
    </lineage>
</organism>
<keyword evidence="8" id="KW-1185">Reference proteome</keyword>
<evidence type="ECO:0000256" key="3">
    <source>
        <dbReference type="SAM" id="Coils"/>
    </source>
</evidence>
<dbReference type="Proteomes" id="UP000285310">
    <property type="component" value="Unassembled WGS sequence"/>
</dbReference>
<comment type="caution">
    <text evidence="7">The sequence shown here is derived from an EMBL/GenBank/DDBJ whole genome shotgun (WGS) entry which is preliminary data.</text>
</comment>
<evidence type="ECO:0000313" key="8">
    <source>
        <dbReference type="Proteomes" id="UP000285310"/>
    </source>
</evidence>
<dbReference type="RefSeq" id="WP_221180160.1">
    <property type="nucleotide sequence ID" value="NZ_AYKG01000019.1"/>
</dbReference>
<feature type="compositionally biased region" description="Polar residues" evidence="4">
    <location>
        <begin position="369"/>
        <end position="379"/>
    </location>
</feature>
<protein>
    <submittedName>
        <fullName evidence="7">Secretion protein HlyD</fullName>
    </submittedName>
</protein>
<comment type="subcellular location">
    <subcellularLocation>
        <location evidence="1">Cell envelope</location>
    </subcellularLocation>
</comment>
<feature type="transmembrane region" description="Helical" evidence="5">
    <location>
        <begin position="20"/>
        <end position="41"/>
    </location>
</feature>
<keyword evidence="2 3" id="KW-0175">Coiled coil</keyword>
<dbReference type="Gene3D" id="1.10.287.470">
    <property type="entry name" value="Helix hairpin bin"/>
    <property type="match status" value="1"/>
</dbReference>
<dbReference type="Pfam" id="PF25954">
    <property type="entry name" value="Beta-barrel_RND_2"/>
    <property type="match status" value="1"/>
</dbReference>
<keyword evidence="5" id="KW-1133">Transmembrane helix</keyword>
<dbReference type="AlphaFoldDB" id="A0A423PTB8"/>
<feature type="coiled-coil region" evidence="3">
    <location>
        <begin position="99"/>
        <end position="158"/>
    </location>
</feature>
<dbReference type="GO" id="GO:0055085">
    <property type="term" value="P:transmembrane transport"/>
    <property type="evidence" value="ECO:0007669"/>
    <property type="project" value="InterPro"/>
</dbReference>
<dbReference type="SUPFAM" id="SSF111369">
    <property type="entry name" value="HlyD-like secretion proteins"/>
    <property type="match status" value="1"/>
</dbReference>
<gene>
    <name evidence="7" type="ORF">SAJA_07380</name>
</gene>
<evidence type="ECO:0000256" key="2">
    <source>
        <dbReference type="ARBA" id="ARBA00023054"/>
    </source>
</evidence>
<dbReference type="Gene3D" id="2.40.30.170">
    <property type="match status" value="1"/>
</dbReference>
<dbReference type="InterPro" id="IPR058792">
    <property type="entry name" value="Beta-barrel_RND_2"/>
</dbReference>
<evidence type="ECO:0000259" key="6">
    <source>
        <dbReference type="Pfam" id="PF25954"/>
    </source>
</evidence>
<dbReference type="InterPro" id="IPR050465">
    <property type="entry name" value="UPF0194_transport"/>
</dbReference>
<feature type="region of interest" description="Disordered" evidence="4">
    <location>
        <begin position="369"/>
        <end position="439"/>
    </location>
</feature>
<proteinExistence type="predicted"/>
<name>A0A423PTB8_9GAMM</name>
<dbReference type="EMBL" id="AYKG01000019">
    <property type="protein sequence ID" value="ROO28772.1"/>
    <property type="molecule type" value="Genomic_DNA"/>
</dbReference>
<keyword evidence="5" id="KW-0812">Transmembrane</keyword>
<dbReference type="InParanoid" id="A0A423PTB8"/>
<accession>A0A423PTB8</accession>
<keyword evidence="5" id="KW-0472">Membrane</keyword>
<evidence type="ECO:0000256" key="4">
    <source>
        <dbReference type="SAM" id="MobiDB-lite"/>
    </source>
</evidence>
<dbReference type="PANTHER" id="PTHR32347:SF23">
    <property type="entry name" value="BLL5650 PROTEIN"/>
    <property type="match status" value="1"/>
</dbReference>
<evidence type="ECO:0000313" key="7">
    <source>
        <dbReference type="EMBL" id="ROO28772.1"/>
    </source>
</evidence>
<dbReference type="GO" id="GO:0030313">
    <property type="term" value="C:cell envelope"/>
    <property type="evidence" value="ECO:0007669"/>
    <property type="project" value="UniProtKB-SubCell"/>
</dbReference>
<evidence type="ECO:0000256" key="5">
    <source>
        <dbReference type="SAM" id="Phobius"/>
    </source>
</evidence>
<feature type="domain" description="CusB-like beta-barrel" evidence="6">
    <location>
        <begin position="273"/>
        <end position="361"/>
    </location>
</feature>
<evidence type="ECO:0000256" key="1">
    <source>
        <dbReference type="ARBA" id="ARBA00004196"/>
    </source>
</evidence>
<reference evidence="7 8" key="1">
    <citation type="submission" date="2013-10" db="EMBL/GenBank/DDBJ databases">
        <title>Salinisphaera japonica YTM-1 Genome Sequencing.</title>
        <authorList>
            <person name="Lai Q."/>
            <person name="Li C."/>
            <person name="Shao Z."/>
        </authorList>
    </citation>
    <scope>NUCLEOTIDE SEQUENCE [LARGE SCALE GENOMIC DNA]</scope>
    <source>
        <strain evidence="7 8">YTM-1</strain>
    </source>
</reference>
<sequence>MTDTKPESAEPKTASTMRRWLKRVAIVVAAILVIVWLAFWLHHRLTHVSENDARIESHVITVSSRLDGRVTGFDLIEGDRLAENETIAQLYSRPDTLQLDELKARIDHIQTELALARQQIGGGVDSARARLAADKSAMAAAKARMEKAHNNYTRAQNLYEAKGGTEKQRDIYRYDYQSAQADYQRAQSQVKQDQVAIANAKTGLLSAGQVTNPDVLKSQLEITRAKLAHQQNMIDDLTVKSPIHGVVDKTFIEPAEYISAGQPILMMHDPRDVWVEANIKETAVGDLAVGQPVAITVDARPDTTYTGHIQVIGGAATNQFALLPDPNPSGNFTKITQRIPVRIAIDHGPKIQVSPGMMVEVDIDITGDGTTEARQQQAPIRTRADEVRGPAPSSSAEPDDQARTSGHAADGLLASRTPLQPDLRLAPAAPIGRAPDSLD</sequence>
<dbReference type="PANTHER" id="PTHR32347">
    <property type="entry name" value="EFFLUX SYSTEM COMPONENT YKNX-RELATED"/>
    <property type="match status" value="1"/>
</dbReference>